<evidence type="ECO:0008006" key="6">
    <source>
        <dbReference type="Google" id="ProtNLM"/>
    </source>
</evidence>
<accession>A5E3A4</accession>
<sequence>MGISFDKQGEIKESWFYCHEVLEAIYNVSISAKLLTISNGFIINFTTCHKKMPLIDPETLTRKESGSTIADNGLLHEKTNPEEVPPPPAIVNEDDPDIDKGYAWVVCGACVIFYACTWGMNSGFAIYFANYLTNDTFEGATKMDYSYIGGMSLGVGLFFAPVITVIQGYIGFRNTLIIGNCLQFTALMLASWSRKLWQLYCTQGLMQSFGLALPSIPAMSVMPQWFKKKRVLASGIGAGGSGLGGIVFNLGMQKVVDTKGVFWALRVQSIIGFGLTWIAIFFAKSKAQTHHIQFDFFNFSCCRLAGYWLLMIFVIACIFGYVIVLYTLANFTTSLGYSERQGSIASAMVQLGSLLGRPLVGFLSDKYGAATVGSIAYYIAGIFCLAMWVPARNYATALIFGLIMGALMGSIYPIIAPLIARIFGIQKMNIVFGQVWSILGAAGLFSPVIGVKLTKGSGAEVNPSSYRDCSIFTGVMFLACATIMLIIRGYIVARDCILLEKGDEVTDMKEAQSITVPVGDVFKLLFAKSSTKV</sequence>
<dbReference type="VEuPathDB" id="FungiDB:LELG_04091"/>
<keyword evidence="3" id="KW-1133">Transmembrane helix</keyword>
<comment type="similarity">
    <text evidence="2">Belongs to the major facilitator superfamily. Monocarboxylate porter (TC 2.A.1.13) family.</text>
</comment>
<feature type="transmembrane region" description="Helical" evidence="3">
    <location>
        <begin position="367"/>
        <end position="388"/>
    </location>
</feature>
<evidence type="ECO:0000256" key="3">
    <source>
        <dbReference type="SAM" id="Phobius"/>
    </source>
</evidence>
<dbReference type="InterPro" id="IPR036259">
    <property type="entry name" value="MFS_trans_sf"/>
</dbReference>
<keyword evidence="3" id="KW-0472">Membrane</keyword>
<dbReference type="Proteomes" id="UP000001996">
    <property type="component" value="Unassembled WGS sequence"/>
</dbReference>
<dbReference type="HOGENOM" id="CLU_001265_1_2_1"/>
<organism evidence="4 5">
    <name type="scientific">Lodderomyces elongisporus (strain ATCC 11503 / CBS 2605 / JCM 1781 / NBRC 1676 / NRRL YB-4239)</name>
    <name type="common">Yeast</name>
    <name type="synonym">Saccharomyces elongisporus</name>
    <dbReference type="NCBI Taxonomy" id="379508"/>
    <lineage>
        <taxon>Eukaryota</taxon>
        <taxon>Fungi</taxon>
        <taxon>Dikarya</taxon>
        <taxon>Ascomycota</taxon>
        <taxon>Saccharomycotina</taxon>
        <taxon>Pichiomycetes</taxon>
        <taxon>Debaryomycetaceae</taxon>
        <taxon>Candida/Lodderomyces clade</taxon>
        <taxon>Lodderomyces</taxon>
    </lineage>
</organism>
<dbReference type="InterPro" id="IPR050327">
    <property type="entry name" value="Proton-linked_MCT"/>
</dbReference>
<feature type="transmembrane region" description="Helical" evidence="3">
    <location>
        <begin position="394"/>
        <end position="419"/>
    </location>
</feature>
<dbReference type="Pfam" id="PF07690">
    <property type="entry name" value="MFS_1"/>
    <property type="match status" value="1"/>
</dbReference>
<evidence type="ECO:0000313" key="4">
    <source>
        <dbReference type="EMBL" id="EDK45912.1"/>
    </source>
</evidence>
<dbReference type="SUPFAM" id="SSF103473">
    <property type="entry name" value="MFS general substrate transporter"/>
    <property type="match status" value="1"/>
</dbReference>
<dbReference type="InParanoid" id="A5E3A4"/>
<dbReference type="Gene3D" id="1.20.1250.20">
    <property type="entry name" value="MFS general substrate transporter like domains"/>
    <property type="match status" value="2"/>
</dbReference>
<evidence type="ECO:0000256" key="1">
    <source>
        <dbReference type="ARBA" id="ARBA00004141"/>
    </source>
</evidence>
<dbReference type="OrthoDB" id="6499973at2759"/>
<dbReference type="InterPro" id="IPR011701">
    <property type="entry name" value="MFS"/>
</dbReference>
<dbReference type="GO" id="GO:0022857">
    <property type="term" value="F:transmembrane transporter activity"/>
    <property type="evidence" value="ECO:0007669"/>
    <property type="project" value="InterPro"/>
</dbReference>
<feature type="transmembrane region" description="Helical" evidence="3">
    <location>
        <begin position="304"/>
        <end position="329"/>
    </location>
</feature>
<dbReference type="KEGG" id="lel:PVL30_004915"/>
<name>A5E3A4_LODEL</name>
<dbReference type="EMBL" id="CH981528">
    <property type="protein sequence ID" value="EDK45912.1"/>
    <property type="molecule type" value="Genomic_DNA"/>
</dbReference>
<feature type="transmembrane region" description="Helical" evidence="3">
    <location>
        <begin position="102"/>
        <end position="127"/>
    </location>
</feature>
<dbReference type="PANTHER" id="PTHR11360:SF315">
    <property type="entry name" value="TRANSPORTER MCH2-RELATED"/>
    <property type="match status" value="1"/>
</dbReference>
<feature type="transmembrane region" description="Helical" evidence="3">
    <location>
        <begin position="263"/>
        <end position="283"/>
    </location>
</feature>
<dbReference type="eggNOG" id="KOG2504">
    <property type="taxonomic scope" value="Eukaryota"/>
</dbReference>
<feature type="transmembrane region" description="Helical" evidence="3">
    <location>
        <begin position="431"/>
        <end position="451"/>
    </location>
</feature>
<keyword evidence="5" id="KW-1185">Reference proteome</keyword>
<feature type="transmembrane region" description="Helical" evidence="3">
    <location>
        <begin position="471"/>
        <end position="491"/>
    </location>
</feature>
<dbReference type="AlphaFoldDB" id="A5E3A4"/>
<dbReference type="GeneID" id="5232026"/>
<dbReference type="PANTHER" id="PTHR11360">
    <property type="entry name" value="MONOCARBOXYLATE TRANSPORTER"/>
    <property type="match status" value="1"/>
</dbReference>
<feature type="transmembrane region" description="Helical" evidence="3">
    <location>
        <begin position="231"/>
        <end position="251"/>
    </location>
</feature>
<dbReference type="FunCoup" id="A5E3A4">
    <property type="interactions" value="140"/>
</dbReference>
<reference evidence="4 5" key="1">
    <citation type="journal article" date="2009" name="Nature">
        <title>Evolution of pathogenicity and sexual reproduction in eight Candida genomes.</title>
        <authorList>
            <person name="Butler G."/>
            <person name="Rasmussen M.D."/>
            <person name="Lin M.F."/>
            <person name="Santos M.A."/>
            <person name="Sakthikumar S."/>
            <person name="Munro C.A."/>
            <person name="Rheinbay E."/>
            <person name="Grabherr M."/>
            <person name="Forche A."/>
            <person name="Reedy J.L."/>
            <person name="Agrafioti I."/>
            <person name="Arnaud M.B."/>
            <person name="Bates S."/>
            <person name="Brown A.J."/>
            <person name="Brunke S."/>
            <person name="Costanzo M.C."/>
            <person name="Fitzpatrick D.A."/>
            <person name="de Groot P.W."/>
            <person name="Harris D."/>
            <person name="Hoyer L.L."/>
            <person name="Hube B."/>
            <person name="Klis F.M."/>
            <person name="Kodira C."/>
            <person name="Lennard N."/>
            <person name="Logue M.E."/>
            <person name="Martin R."/>
            <person name="Neiman A.M."/>
            <person name="Nikolaou E."/>
            <person name="Quail M.A."/>
            <person name="Quinn J."/>
            <person name="Santos M.C."/>
            <person name="Schmitzberger F.F."/>
            <person name="Sherlock G."/>
            <person name="Shah P."/>
            <person name="Silverstein K.A."/>
            <person name="Skrzypek M.S."/>
            <person name="Soll D."/>
            <person name="Staggs R."/>
            <person name="Stansfield I."/>
            <person name="Stumpf M.P."/>
            <person name="Sudbery P.E."/>
            <person name="Srikantha T."/>
            <person name="Zeng Q."/>
            <person name="Berman J."/>
            <person name="Berriman M."/>
            <person name="Heitman J."/>
            <person name="Gow N.A."/>
            <person name="Lorenz M.C."/>
            <person name="Birren B.W."/>
            <person name="Kellis M."/>
            <person name="Cuomo C.A."/>
        </authorList>
    </citation>
    <scope>NUCLEOTIDE SEQUENCE [LARGE SCALE GENOMIC DNA]</scope>
    <source>
        <strain evidence="5">ATCC 11503 / BCRC 21390 / CBS 2605 / JCM 1781 / NBRC 1676 / NRRL YB-4239</strain>
    </source>
</reference>
<proteinExistence type="inferred from homology"/>
<gene>
    <name evidence="4" type="ORF">LELG_04091</name>
</gene>
<dbReference type="OMA" id="FNICEVE"/>
<comment type="subcellular location">
    <subcellularLocation>
        <location evidence="1">Membrane</location>
        <topology evidence="1">Multi-pass membrane protein</topology>
    </subcellularLocation>
</comment>
<evidence type="ECO:0000256" key="2">
    <source>
        <dbReference type="ARBA" id="ARBA00006727"/>
    </source>
</evidence>
<evidence type="ECO:0000313" key="5">
    <source>
        <dbReference type="Proteomes" id="UP000001996"/>
    </source>
</evidence>
<feature type="transmembrane region" description="Helical" evidence="3">
    <location>
        <begin position="147"/>
        <end position="166"/>
    </location>
</feature>
<keyword evidence="3" id="KW-0812">Transmembrane</keyword>
<dbReference type="GO" id="GO:0016020">
    <property type="term" value="C:membrane"/>
    <property type="evidence" value="ECO:0007669"/>
    <property type="project" value="UniProtKB-SubCell"/>
</dbReference>
<protein>
    <recommendedName>
        <fullName evidence="6">Major facilitator superfamily (MFS) profile domain-containing protein</fullName>
    </recommendedName>
</protein>